<dbReference type="AlphaFoldDB" id="A0A9W6CVY5"/>
<name>A0A9W6CVY5_9MICO</name>
<dbReference type="InterPro" id="IPR001607">
    <property type="entry name" value="Znf_UBP"/>
</dbReference>
<proteinExistence type="predicted"/>
<dbReference type="GO" id="GO:0008270">
    <property type="term" value="F:zinc ion binding"/>
    <property type="evidence" value="ECO:0007669"/>
    <property type="project" value="InterPro"/>
</dbReference>
<accession>A0A9W6CVY5</accession>
<feature type="region of interest" description="Disordered" evidence="1">
    <location>
        <begin position="82"/>
        <end position="110"/>
    </location>
</feature>
<keyword evidence="4" id="KW-1185">Reference proteome</keyword>
<dbReference type="RefSeq" id="WP_281884075.1">
    <property type="nucleotide sequence ID" value="NZ_BSDP01000001.1"/>
</dbReference>
<evidence type="ECO:0000259" key="2">
    <source>
        <dbReference type="Pfam" id="PF02148"/>
    </source>
</evidence>
<dbReference type="InterPro" id="IPR013083">
    <property type="entry name" value="Znf_RING/FYVE/PHD"/>
</dbReference>
<organism evidence="3 4">
    <name type="scientific">Agromyces rhizosphaerae</name>
    <dbReference type="NCBI Taxonomy" id="88374"/>
    <lineage>
        <taxon>Bacteria</taxon>
        <taxon>Bacillati</taxon>
        <taxon>Actinomycetota</taxon>
        <taxon>Actinomycetes</taxon>
        <taxon>Micrococcales</taxon>
        <taxon>Microbacteriaceae</taxon>
        <taxon>Agromyces</taxon>
    </lineage>
</organism>
<dbReference type="Proteomes" id="UP001144396">
    <property type="component" value="Unassembled WGS sequence"/>
</dbReference>
<comment type="caution">
    <text evidence="3">The sequence shown here is derived from an EMBL/GenBank/DDBJ whole genome shotgun (WGS) entry which is preliminary data.</text>
</comment>
<protein>
    <recommendedName>
        <fullName evidence="2">UBP-type domain-containing protein</fullName>
    </recommendedName>
</protein>
<reference evidence="3" key="1">
    <citation type="submission" date="2022-12" db="EMBL/GenBank/DDBJ databases">
        <title>Reference genome sequencing for broad-spectrum identification of bacterial and archaeal isolates by mass spectrometry.</title>
        <authorList>
            <person name="Sekiguchi Y."/>
            <person name="Tourlousse D.M."/>
        </authorList>
    </citation>
    <scope>NUCLEOTIDE SEQUENCE</scope>
    <source>
        <strain evidence="3">14</strain>
    </source>
</reference>
<sequence>MTELAQPPQGTVCASCIEAGGWWWHLRRCVACGHIGCCDSSPARHAREHAATHGHPVMTTFEPDEDWFWDFELDAPARPVPLSPPFSRPLEQACPGPAGNVPDDWEERLN</sequence>
<dbReference type="Gene3D" id="3.30.40.10">
    <property type="entry name" value="Zinc/RING finger domain, C3HC4 (zinc finger)"/>
    <property type="match status" value="1"/>
</dbReference>
<evidence type="ECO:0000313" key="4">
    <source>
        <dbReference type="Proteomes" id="UP001144396"/>
    </source>
</evidence>
<dbReference type="Pfam" id="PF02148">
    <property type="entry name" value="zf-UBP"/>
    <property type="match status" value="1"/>
</dbReference>
<gene>
    <name evidence="3" type="ORF">ARHIZOSPH14_17340</name>
</gene>
<evidence type="ECO:0000256" key="1">
    <source>
        <dbReference type="SAM" id="MobiDB-lite"/>
    </source>
</evidence>
<dbReference type="EMBL" id="BSDP01000001">
    <property type="protein sequence ID" value="GLI27492.1"/>
    <property type="molecule type" value="Genomic_DNA"/>
</dbReference>
<feature type="domain" description="UBP-type" evidence="2">
    <location>
        <begin position="13"/>
        <end position="74"/>
    </location>
</feature>
<evidence type="ECO:0000313" key="3">
    <source>
        <dbReference type="EMBL" id="GLI27492.1"/>
    </source>
</evidence>
<dbReference type="SUPFAM" id="SSF57850">
    <property type="entry name" value="RING/U-box"/>
    <property type="match status" value="1"/>
</dbReference>